<protein>
    <submittedName>
        <fullName evidence="3">Putative ABC transport system periplasmic substrate-binding protein</fullName>
    </submittedName>
</protein>
<accession>A7I0X2</accession>
<dbReference type="eggNOG" id="COG1463">
    <property type="taxonomic scope" value="Bacteria"/>
</dbReference>
<dbReference type="KEGG" id="cha:CHAB381_0575"/>
<keyword evidence="1" id="KW-1133">Transmembrane helix</keyword>
<feature type="transmembrane region" description="Helical" evidence="1">
    <location>
        <begin position="7"/>
        <end position="29"/>
    </location>
</feature>
<dbReference type="AlphaFoldDB" id="A7I0X2"/>
<reference evidence="4" key="1">
    <citation type="submission" date="2007-07" db="EMBL/GenBank/DDBJ databases">
        <title>Complete genome sequence of Campylobacter hominis ATCC BAA-381, a commensal isolated from the human gastrointestinal tract.</title>
        <authorList>
            <person name="Fouts D.E."/>
            <person name="Mongodin E.F."/>
            <person name="Puiu D."/>
            <person name="Sebastian Y."/>
            <person name="Miller W.G."/>
            <person name="Mandrell R.E."/>
            <person name="Nelson K.E."/>
        </authorList>
    </citation>
    <scope>NUCLEOTIDE SEQUENCE [LARGE SCALE GENOMIC DNA]</scope>
    <source>
        <strain evidence="4">ATCC BAA-381 / LMG 19568 / NCTC 13146 / CH001A</strain>
    </source>
</reference>
<dbReference type="OrthoDB" id="5372112at2"/>
<organism evidence="3 4">
    <name type="scientific">Campylobacter hominis (strain ATCC BAA-381 / DSM 21671 / CCUG 45161 / LMG 19568 / NCTC 13146 / CH001A)</name>
    <dbReference type="NCBI Taxonomy" id="360107"/>
    <lineage>
        <taxon>Bacteria</taxon>
        <taxon>Pseudomonadati</taxon>
        <taxon>Campylobacterota</taxon>
        <taxon>Epsilonproteobacteria</taxon>
        <taxon>Campylobacterales</taxon>
        <taxon>Campylobacteraceae</taxon>
        <taxon>Campylobacter</taxon>
    </lineage>
</organism>
<evidence type="ECO:0000313" key="4">
    <source>
        <dbReference type="Proteomes" id="UP000002407"/>
    </source>
</evidence>
<keyword evidence="1" id="KW-0472">Membrane</keyword>
<sequence>MENRNSYTIVGLFVMLIGAFLGIFMWWMLTRTEANETYRSYFIHTKELPVGIKEGADVKFIGVNAGIVKKIDFIDMKNAIIEIELSIKDKLPISKDSIAKVESQGISGISFINITQGSGEIFNENEKKPIISLDKALLDKIGKKAEVISDQVSETIYKINMLLSNQNIDKINKILTNFETFSKKLNDEKLTKNIYTAIDEFIKFQKTMDNSAKKFNNFIDNLNKTQNKISARIDNGDFNIREILNPTLSDAQTTLNEFNKALIEFESALFRLEDNPYEFFFKDTGDTK</sequence>
<gene>
    <name evidence="3" type="ordered locus">CHAB381_0575</name>
</gene>
<keyword evidence="4" id="KW-1185">Reference proteome</keyword>
<proteinExistence type="predicted"/>
<dbReference type="Proteomes" id="UP000002407">
    <property type="component" value="Chromosome"/>
</dbReference>
<dbReference type="RefSeq" id="WP_012108450.1">
    <property type="nucleotide sequence ID" value="NC_009714.1"/>
</dbReference>
<dbReference type="PANTHER" id="PTHR36698:SF2">
    <property type="entry name" value="MCE_MLAD DOMAIN-CONTAINING PROTEIN"/>
    <property type="match status" value="1"/>
</dbReference>
<evidence type="ECO:0000256" key="1">
    <source>
        <dbReference type="SAM" id="Phobius"/>
    </source>
</evidence>
<keyword evidence="1" id="KW-0812">Transmembrane</keyword>
<dbReference type="HOGENOM" id="CLU_013850_0_0_7"/>
<dbReference type="InterPro" id="IPR003399">
    <property type="entry name" value="Mce/MlaD"/>
</dbReference>
<dbReference type="Pfam" id="PF02470">
    <property type="entry name" value="MlaD"/>
    <property type="match status" value="1"/>
</dbReference>
<feature type="domain" description="Mce/MlaD" evidence="2">
    <location>
        <begin position="51"/>
        <end position="117"/>
    </location>
</feature>
<dbReference type="EMBL" id="CP000776">
    <property type="protein sequence ID" value="ABS51527.1"/>
    <property type="molecule type" value="Genomic_DNA"/>
</dbReference>
<evidence type="ECO:0000259" key="2">
    <source>
        <dbReference type="Pfam" id="PF02470"/>
    </source>
</evidence>
<name>A7I0X2_CAMHC</name>
<dbReference type="STRING" id="360107.CHAB381_0575"/>
<evidence type="ECO:0000313" key="3">
    <source>
        <dbReference type="EMBL" id="ABS51527.1"/>
    </source>
</evidence>
<dbReference type="PANTHER" id="PTHR36698">
    <property type="entry name" value="BLL5892 PROTEIN"/>
    <property type="match status" value="1"/>
</dbReference>